<protein>
    <submittedName>
        <fullName evidence="3">Uncharacterized protein</fullName>
    </submittedName>
</protein>
<keyword evidence="2" id="KW-0812">Transmembrane</keyword>
<dbReference type="EMBL" id="JACTNZ010000002">
    <property type="protein sequence ID" value="KAG5560586.1"/>
    <property type="molecule type" value="Genomic_DNA"/>
</dbReference>
<gene>
    <name evidence="3" type="ORF">RHGRI_003792</name>
</gene>
<evidence type="ECO:0000256" key="2">
    <source>
        <dbReference type="SAM" id="Phobius"/>
    </source>
</evidence>
<keyword evidence="2" id="KW-0472">Membrane</keyword>
<feature type="region of interest" description="Disordered" evidence="1">
    <location>
        <begin position="1"/>
        <end position="39"/>
    </location>
</feature>
<comment type="caution">
    <text evidence="3">The sequence shown here is derived from an EMBL/GenBank/DDBJ whole genome shotgun (WGS) entry which is preliminary data.</text>
</comment>
<dbReference type="Proteomes" id="UP000823749">
    <property type="component" value="Chromosome 2"/>
</dbReference>
<feature type="compositionally biased region" description="Basic and acidic residues" evidence="1">
    <location>
        <begin position="1"/>
        <end position="27"/>
    </location>
</feature>
<feature type="transmembrane region" description="Helical" evidence="2">
    <location>
        <begin position="138"/>
        <end position="159"/>
    </location>
</feature>
<evidence type="ECO:0000313" key="3">
    <source>
        <dbReference type="EMBL" id="KAG5560586.1"/>
    </source>
</evidence>
<feature type="transmembrane region" description="Helical" evidence="2">
    <location>
        <begin position="62"/>
        <end position="83"/>
    </location>
</feature>
<keyword evidence="2" id="KW-1133">Transmembrane helix</keyword>
<name>A0AAV6L6P8_9ERIC</name>
<evidence type="ECO:0000313" key="4">
    <source>
        <dbReference type="Proteomes" id="UP000823749"/>
    </source>
</evidence>
<organism evidence="3 4">
    <name type="scientific">Rhododendron griersonianum</name>
    <dbReference type="NCBI Taxonomy" id="479676"/>
    <lineage>
        <taxon>Eukaryota</taxon>
        <taxon>Viridiplantae</taxon>
        <taxon>Streptophyta</taxon>
        <taxon>Embryophyta</taxon>
        <taxon>Tracheophyta</taxon>
        <taxon>Spermatophyta</taxon>
        <taxon>Magnoliopsida</taxon>
        <taxon>eudicotyledons</taxon>
        <taxon>Gunneridae</taxon>
        <taxon>Pentapetalae</taxon>
        <taxon>asterids</taxon>
        <taxon>Ericales</taxon>
        <taxon>Ericaceae</taxon>
        <taxon>Ericoideae</taxon>
        <taxon>Rhodoreae</taxon>
        <taxon>Rhododendron</taxon>
    </lineage>
</organism>
<sequence>MNTLEREREGEEEKPDLRRTRRCDPSRTSRNTPLSLSLFDHPPSPSLSLCGSERQSRVFLKFHFYVSDLPACMSLLVLIFLVMEDEEEQGSTDFIGSCPEIEGQRFWSQYNDLVMIIVLGITNRNAKGCGKIYLLEKVVLHIIAALGASVAFLDMIILLRDARNANSTPYHEGLFRGYCSPCLKVWQLVWYFLQPNLVLLVYWPFVS</sequence>
<evidence type="ECO:0000256" key="1">
    <source>
        <dbReference type="SAM" id="MobiDB-lite"/>
    </source>
</evidence>
<feature type="transmembrane region" description="Helical" evidence="2">
    <location>
        <begin position="185"/>
        <end position="205"/>
    </location>
</feature>
<reference evidence="3" key="1">
    <citation type="submission" date="2020-08" db="EMBL/GenBank/DDBJ databases">
        <title>Plant Genome Project.</title>
        <authorList>
            <person name="Zhang R.-G."/>
        </authorList>
    </citation>
    <scope>NUCLEOTIDE SEQUENCE</scope>
    <source>
        <strain evidence="3">WSP0</strain>
        <tissue evidence="3">Leaf</tissue>
    </source>
</reference>
<keyword evidence="4" id="KW-1185">Reference proteome</keyword>
<accession>A0AAV6L6P8</accession>
<dbReference type="AlphaFoldDB" id="A0AAV6L6P8"/>
<proteinExistence type="predicted"/>